<dbReference type="InterPro" id="IPR019420">
    <property type="entry name" value="7TM_GPCR_serpentine_rcpt_Srbc"/>
</dbReference>
<accession>A0A914CYW3</accession>
<evidence type="ECO:0000256" key="1">
    <source>
        <dbReference type="SAM" id="Phobius"/>
    </source>
</evidence>
<feature type="transmembrane region" description="Helical" evidence="1">
    <location>
        <begin position="144"/>
        <end position="164"/>
    </location>
</feature>
<keyword evidence="1" id="KW-0472">Membrane</keyword>
<dbReference type="InterPro" id="IPR052322">
    <property type="entry name" value="Mito_rRNA_Mtase_NSUN4"/>
</dbReference>
<dbReference type="Pfam" id="PF10316">
    <property type="entry name" value="7TM_GPCR_Srbc"/>
    <property type="match status" value="1"/>
</dbReference>
<dbReference type="PANTHER" id="PTHR46955">
    <property type="entry name" value="PROTEIN CBG01349-RELATED"/>
    <property type="match status" value="1"/>
</dbReference>
<feature type="transmembrane region" description="Helical" evidence="1">
    <location>
        <begin position="43"/>
        <end position="64"/>
    </location>
</feature>
<feature type="transmembrane region" description="Helical" evidence="1">
    <location>
        <begin position="90"/>
        <end position="112"/>
    </location>
</feature>
<dbReference type="Proteomes" id="UP000887540">
    <property type="component" value="Unplaced"/>
</dbReference>
<reference evidence="3" key="1">
    <citation type="submission" date="2022-11" db="UniProtKB">
        <authorList>
            <consortium name="WormBaseParasite"/>
        </authorList>
    </citation>
    <scope>IDENTIFICATION</scope>
</reference>
<dbReference type="SUPFAM" id="SSF81321">
    <property type="entry name" value="Family A G protein-coupled receptor-like"/>
    <property type="match status" value="1"/>
</dbReference>
<sequence length="238" mass="26407">MYIITSSLPLTIQFKINLIITLSIALDRLQAMRFPVFYRGKNQILNTILTLFIGILFASVDVILEYVLTDIQQIPGCAAVGCFVSPTFKAYWGASNMTIGAIGILFTCFVYYELKKIQKKNKKVQTQQGTKEDRQLQQANRLSMGILLTGIIFMMFPSALVGIAEMCGVPVFKTVGPFYILCLLLAGVTNCVIYMTLHVEIKNATKAVFSNTAISSSNANETQHVFQTVASKIFTTRS</sequence>
<keyword evidence="2" id="KW-1185">Reference proteome</keyword>
<dbReference type="PANTHER" id="PTHR46955:SF3">
    <property type="entry name" value="G_PROTEIN_RECEP_F1_2 DOMAIN-CONTAINING PROTEIN"/>
    <property type="match status" value="1"/>
</dbReference>
<evidence type="ECO:0000313" key="3">
    <source>
        <dbReference type="WBParaSite" id="ACRNAN_scaffold1652.g24824.t1"/>
    </source>
</evidence>
<feature type="transmembrane region" description="Helical" evidence="1">
    <location>
        <begin position="176"/>
        <end position="197"/>
    </location>
</feature>
<keyword evidence="1" id="KW-1133">Transmembrane helix</keyword>
<dbReference type="WBParaSite" id="ACRNAN_scaffold1652.g24824.t1">
    <property type="protein sequence ID" value="ACRNAN_scaffold1652.g24824.t1"/>
    <property type="gene ID" value="ACRNAN_scaffold1652.g24824"/>
</dbReference>
<name>A0A914CYW3_9BILA</name>
<feature type="transmembrane region" description="Helical" evidence="1">
    <location>
        <begin position="12"/>
        <end position="31"/>
    </location>
</feature>
<keyword evidence="1" id="KW-0812">Transmembrane</keyword>
<organism evidence="2 3">
    <name type="scientific">Acrobeloides nanus</name>
    <dbReference type="NCBI Taxonomy" id="290746"/>
    <lineage>
        <taxon>Eukaryota</taxon>
        <taxon>Metazoa</taxon>
        <taxon>Ecdysozoa</taxon>
        <taxon>Nematoda</taxon>
        <taxon>Chromadorea</taxon>
        <taxon>Rhabditida</taxon>
        <taxon>Tylenchina</taxon>
        <taxon>Cephalobomorpha</taxon>
        <taxon>Cephaloboidea</taxon>
        <taxon>Cephalobidae</taxon>
        <taxon>Acrobeloides</taxon>
    </lineage>
</organism>
<proteinExistence type="predicted"/>
<evidence type="ECO:0000313" key="2">
    <source>
        <dbReference type="Proteomes" id="UP000887540"/>
    </source>
</evidence>
<dbReference type="Gene3D" id="1.20.1070.10">
    <property type="entry name" value="Rhodopsin 7-helix transmembrane proteins"/>
    <property type="match status" value="1"/>
</dbReference>
<dbReference type="AlphaFoldDB" id="A0A914CYW3"/>
<protein>
    <submittedName>
        <fullName evidence="3">G-protein coupled receptors family 1 profile domain-containing protein</fullName>
    </submittedName>
</protein>